<evidence type="ECO:0008006" key="3">
    <source>
        <dbReference type="Google" id="ProtNLM"/>
    </source>
</evidence>
<dbReference type="Gene3D" id="1.25.40.290">
    <property type="entry name" value="ARM repeat domains"/>
    <property type="match status" value="1"/>
</dbReference>
<dbReference type="OrthoDB" id="9797162at2"/>
<dbReference type="STRING" id="1441095.AM592_00475"/>
<dbReference type="SUPFAM" id="SSF48371">
    <property type="entry name" value="ARM repeat"/>
    <property type="match status" value="1"/>
</dbReference>
<evidence type="ECO:0000313" key="1">
    <source>
        <dbReference type="EMBL" id="ALC80240.1"/>
    </source>
</evidence>
<dbReference type="EMBL" id="CP012600">
    <property type="protein sequence ID" value="ALC80240.1"/>
    <property type="molecule type" value="Genomic_DNA"/>
</dbReference>
<evidence type="ECO:0000313" key="2">
    <source>
        <dbReference type="Proteomes" id="UP000067625"/>
    </source>
</evidence>
<dbReference type="InterPro" id="IPR016024">
    <property type="entry name" value="ARM-type_fold"/>
</dbReference>
<organism evidence="1 2">
    <name type="scientific">Bacillus gobiensis</name>
    <dbReference type="NCBI Taxonomy" id="1441095"/>
    <lineage>
        <taxon>Bacteria</taxon>
        <taxon>Bacillati</taxon>
        <taxon>Bacillota</taxon>
        <taxon>Bacilli</taxon>
        <taxon>Bacillales</taxon>
        <taxon>Bacillaceae</taxon>
        <taxon>Bacillus</taxon>
    </lineage>
</organism>
<reference evidence="1 2" key="2">
    <citation type="journal article" date="2016" name="Int. J. Syst. Evol. Microbiol.">
        <title>Bacillus gobiensis sp. nov., isolated from a soil sample.</title>
        <authorList>
            <person name="Liu B."/>
            <person name="Liu G.H."/>
            <person name="Cetin S."/>
            <person name="Schumann P."/>
            <person name="Pan Z.Z."/>
            <person name="Chen Q.Q."/>
        </authorList>
    </citation>
    <scope>NUCLEOTIDE SEQUENCE [LARGE SCALE GENOMIC DNA]</scope>
    <source>
        <strain evidence="1 2">FJAT-4402</strain>
    </source>
</reference>
<name>A0A0M4G631_9BACI</name>
<sequence length="258" mass="29775">MTYVPLKNYFGVELAHRLSALIEPFYPEFPGEAFAASVAKKVEPLELKARVAVITEELNKALPFHYSESLKILLNIIGPENKTEKGMFTDGYFLMPIAHFVEKYGLQDFEVSMNALYEITKRHTSEYAIRPYLINHVDDCIRILSTWSKDENFHIRRLVSEGTRPILPWAKRIDAIKGDPANNFVLLEPLLDDSSLYVRKSVANHLNDLTKDYKEMTIEWIRDRLEYGGEYISWIARHALRSQAKAGDNEVLELLKNL</sequence>
<dbReference type="RefSeq" id="WP_053601963.1">
    <property type="nucleotide sequence ID" value="NZ_CP012600.1"/>
</dbReference>
<proteinExistence type="predicted"/>
<gene>
    <name evidence="1" type="ORF">AM592_00475</name>
</gene>
<dbReference type="InterPro" id="IPR014825">
    <property type="entry name" value="DNA_alkylation"/>
</dbReference>
<protein>
    <recommendedName>
        <fullName evidence="3">DNA alkylation repair protein</fullName>
    </recommendedName>
</protein>
<dbReference type="Pfam" id="PF08713">
    <property type="entry name" value="DNA_alkylation"/>
    <property type="match status" value="1"/>
</dbReference>
<reference evidence="2" key="1">
    <citation type="submission" date="2015-08" db="EMBL/GenBank/DDBJ databases">
        <title>Genome sequencing project for genomic taxonomy and phylogenomics of Bacillus-like bacteria.</title>
        <authorList>
            <person name="Liu B."/>
            <person name="Wang J."/>
            <person name="Zhu Y."/>
            <person name="Liu G."/>
            <person name="Chen Q."/>
            <person name="Chen Z."/>
            <person name="Lan J."/>
            <person name="Che J."/>
            <person name="Ge C."/>
            <person name="Shi H."/>
            <person name="Pan Z."/>
            <person name="Liu X."/>
        </authorList>
    </citation>
    <scope>NUCLEOTIDE SEQUENCE [LARGE SCALE GENOMIC DNA]</scope>
    <source>
        <strain evidence="2">FJAT-4402</strain>
    </source>
</reference>
<accession>A0A0M4G631</accession>
<dbReference type="PATRIC" id="fig|1441095.3.peg.107"/>
<keyword evidence="2" id="KW-1185">Reference proteome</keyword>
<dbReference type="AlphaFoldDB" id="A0A0M4G631"/>
<dbReference type="Proteomes" id="UP000067625">
    <property type="component" value="Chromosome"/>
</dbReference>